<name>A0A1G5S0H8_9FIRM</name>
<evidence type="ECO:0000313" key="4">
    <source>
        <dbReference type="Proteomes" id="UP000199208"/>
    </source>
</evidence>
<dbReference type="RefSeq" id="WP_207646448.1">
    <property type="nucleotide sequence ID" value="NZ_FMWL01000009.1"/>
</dbReference>
<protein>
    <submittedName>
        <fullName evidence="3">Acyl-CoA thioester hydrolase</fullName>
    </submittedName>
</protein>
<proteinExistence type="inferred from homology"/>
<evidence type="ECO:0000256" key="1">
    <source>
        <dbReference type="ARBA" id="ARBA00005953"/>
    </source>
</evidence>
<dbReference type="AlphaFoldDB" id="A0A1G5S0H8"/>
<dbReference type="SUPFAM" id="SSF54637">
    <property type="entry name" value="Thioesterase/thiol ester dehydrase-isomerase"/>
    <property type="match status" value="1"/>
</dbReference>
<dbReference type="Gene3D" id="3.10.129.10">
    <property type="entry name" value="Hotdog Thioesterase"/>
    <property type="match status" value="1"/>
</dbReference>
<dbReference type="NCBIfam" id="TIGR00051">
    <property type="entry name" value="YbgC/FadM family acyl-CoA thioesterase"/>
    <property type="match status" value="1"/>
</dbReference>
<dbReference type="PANTHER" id="PTHR31793">
    <property type="entry name" value="4-HYDROXYBENZOYL-COA THIOESTERASE FAMILY MEMBER"/>
    <property type="match status" value="1"/>
</dbReference>
<dbReference type="Proteomes" id="UP000199208">
    <property type="component" value="Unassembled WGS sequence"/>
</dbReference>
<keyword evidence="2 3" id="KW-0378">Hydrolase</keyword>
<evidence type="ECO:0000256" key="2">
    <source>
        <dbReference type="ARBA" id="ARBA00022801"/>
    </source>
</evidence>
<organism evidence="3 4">
    <name type="scientific">Acidaminobacter hydrogenoformans DSM 2784</name>
    <dbReference type="NCBI Taxonomy" id="1120920"/>
    <lineage>
        <taxon>Bacteria</taxon>
        <taxon>Bacillati</taxon>
        <taxon>Bacillota</taxon>
        <taxon>Clostridia</taxon>
        <taxon>Peptostreptococcales</taxon>
        <taxon>Acidaminobacteraceae</taxon>
        <taxon>Acidaminobacter</taxon>
    </lineage>
</organism>
<keyword evidence="4" id="KW-1185">Reference proteome</keyword>
<dbReference type="InterPro" id="IPR006684">
    <property type="entry name" value="YbgC/YbaW"/>
</dbReference>
<gene>
    <name evidence="3" type="ORF">SAMN03080599_02005</name>
</gene>
<reference evidence="3 4" key="1">
    <citation type="submission" date="2016-10" db="EMBL/GenBank/DDBJ databases">
        <authorList>
            <person name="de Groot N.N."/>
        </authorList>
    </citation>
    <scope>NUCLEOTIDE SEQUENCE [LARGE SCALE GENOMIC DNA]</scope>
    <source>
        <strain evidence="3 4">DSM 2784</strain>
    </source>
</reference>
<dbReference type="PIRSF" id="PIRSF003230">
    <property type="entry name" value="YbgC"/>
    <property type="match status" value="1"/>
</dbReference>
<dbReference type="GO" id="GO:0047617">
    <property type="term" value="F:fatty acyl-CoA hydrolase activity"/>
    <property type="evidence" value="ECO:0007669"/>
    <property type="project" value="TreeGrafter"/>
</dbReference>
<dbReference type="PANTHER" id="PTHR31793:SF27">
    <property type="entry name" value="NOVEL THIOESTERASE SUPERFAMILY DOMAIN AND SAPOSIN A-TYPE DOMAIN CONTAINING PROTEIN (0610012H03RIK)"/>
    <property type="match status" value="1"/>
</dbReference>
<dbReference type="STRING" id="1120920.SAMN03080599_02005"/>
<dbReference type="InterPro" id="IPR050563">
    <property type="entry name" value="4-hydroxybenzoyl-CoA_TE"/>
</dbReference>
<dbReference type="Pfam" id="PF13279">
    <property type="entry name" value="4HBT_2"/>
    <property type="match status" value="1"/>
</dbReference>
<comment type="similarity">
    <text evidence="1">Belongs to the 4-hydroxybenzoyl-CoA thioesterase family.</text>
</comment>
<evidence type="ECO:0000313" key="3">
    <source>
        <dbReference type="EMBL" id="SCZ79905.1"/>
    </source>
</evidence>
<sequence>MNHFDVEMRPRYEETDQMGVVWHGNYYRYFEVARCEYLRALGYSYRGLEEAGIILPVVESSCRYRVAILYDQEIIIRTVIETFKGVKISFLYQLLDKATGLLLAEGRTLHAFVDKEMRPLRVNRLDEAFVKKVKDAMEGKS</sequence>
<dbReference type="InterPro" id="IPR029069">
    <property type="entry name" value="HotDog_dom_sf"/>
</dbReference>
<dbReference type="EMBL" id="FMWL01000009">
    <property type="protein sequence ID" value="SCZ79905.1"/>
    <property type="molecule type" value="Genomic_DNA"/>
</dbReference>
<accession>A0A1G5S0H8</accession>
<dbReference type="CDD" id="cd00586">
    <property type="entry name" value="4HBT"/>
    <property type="match status" value="1"/>
</dbReference>